<dbReference type="VEuPathDB" id="FungiDB:YALI0_E31031g"/>
<feature type="compositionally biased region" description="Low complexity" evidence="1">
    <location>
        <begin position="7"/>
        <end position="24"/>
    </location>
</feature>
<feature type="region of interest" description="Disordered" evidence="1">
    <location>
        <begin position="1"/>
        <end position="57"/>
    </location>
</feature>
<reference evidence="2 3" key="1">
    <citation type="submission" date="2018-07" db="EMBL/GenBank/DDBJ databases">
        <title>Draft Genome Assemblies for Five Robust Yarrowia lipolytica Strains Exhibiting High Lipid Production and Pentose Sugar Utilization and Sugar Alcohol Secretion from Undetoxified Lignocellulosic Biomass Hydrolysates.</title>
        <authorList>
            <consortium name="DOE Joint Genome Institute"/>
            <person name="Walker C."/>
            <person name="Ryu S."/>
            <person name="Na H."/>
            <person name="Zane M."/>
            <person name="LaButti K."/>
            <person name="Lipzen A."/>
            <person name="Haridas S."/>
            <person name="Barry K."/>
            <person name="Grigoriev I.V."/>
            <person name="Quarterman J."/>
            <person name="Slininger P."/>
            <person name="Dien B."/>
            <person name="Trinh C.T."/>
        </authorList>
    </citation>
    <scope>NUCLEOTIDE SEQUENCE [LARGE SCALE GENOMIC DNA]</scope>
    <source>
        <strain evidence="2 3">YB392</strain>
    </source>
</reference>
<feature type="compositionally biased region" description="Acidic residues" evidence="1">
    <location>
        <begin position="177"/>
        <end position="190"/>
    </location>
</feature>
<feature type="compositionally biased region" description="Acidic residues" evidence="1">
    <location>
        <begin position="155"/>
        <end position="168"/>
    </location>
</feature>
<feature type="compositionally biased region" description="Low complexity" evidence="1">
    <location>
        <begin position="331"/>
        <end position="347"/>
    </location>
</feature>
<dbReference type="AlphaFoldDB" id="A0A371CDG4"/>
<dbReference type="VEuPathDB" id="FungiDB:YALI1_E36494g"/>
<gene>
    <name evidence="2" type="ORF">B0I71DRAFT_162873</name>
</gene>
<feature type="region of interest" description="Disordered" evidence="1">
    <location>
        <begin position="326"/>
        <end position="347"/>
    </location>
</feature>
<feature type="region of interest" description="Disordered" evidence="1">
    <location>
        <begin position="143"/>
        <end position="193"/>
    </location>
</feature>
<evidence type="ECO:0000256" key="1">
    <source>
        <dbReference type="SAM" id="MobiDB-lite"/>
    </source>
</evidence>
<evidence type="ECO:0000313" key="2">
    <source>
        <dbReference type="EMBL" id="RDW28140.1"/>
    </source>
</evidence>
<dbReference type="Proteomes" id="UP000256601">
    <property type="component" value="Unassembled WGS sequence"/>
</dbReference>
<evidence type="ECO:0000313" key="3">
    <source>
        <dbReference type="Proteomes" id="UP000256601"/>
    </source>
</evidence>
<dbReference type="EMBL" id="KZ858955">
    <property type="protein sequence ID" value="RDW28140.1"/>
    <property type="molecule type" value="Genomic_DNA"/>
</dbReference>
<protein>
    <submittedName>
        <fullName evidence="2">Uncharacterized protein</fullName>
    </submittedName>
</protein>
<sequence>MDFFSPYSNFGGYSNDNYGYYSRPQSRRQSRQQQMLRRQEAQRQAEAREYARREAENRAYYKHRQEVYRQKQREAEARRQAEARAYYDQLARQQQQKARRQHQYVSDPFAQLLGINDPSSIPFHNFDESDGEYEYVAPTSQDVAMSSPTASESNTDVEDSDSDSDNDVFYDSLESAEPSDDSDSDSDSDSVTDYVEPAPTVVVYSTPQPAVEKNVTKRLQKMAPVIERHVETFERIKKAASGSSSDSSDDYESLLSSTKSRLKVIQNAQMKLEQLYDQLDSIKTDNKKDKAMRTTLIKKSVGTAEAIDSVVQILKEQRNYYKQCIEEDSGSDSSVDSASDTSSSDTSSSDIIYHVTLEEVPDSDLSELSDPEYDVLSPENFYSCSDKILGPLHPQVVYVKISDKYECENPDKFTIAVTKEEMILAIF</sequence>
<proteinExistence type="predicted"/>
<feature type="compositionally biased region" description="Basic and acidic residues" evidence="1">
    <location>
        <begin position="37"/>
        <end position="57"/>
    </location>
</feature>
<name>A0A371CDG4_YARLL</name>
<accession>A0A371CDG4</accession>
<organism evidence="2 3">
    <name type="scientific">Yarrowia lipolytica</name>
    <name type="common">Candida lipolytica</name>
    <dbReference type="NCBI Taxonomy" id="4952"/>
    <lineage>
        <taxon>Eukaryota</taxon>
        <taxon>Fungi</taxon>
        <taxon>Dikarya</taxon>
        <taxon>Ascomycota</taxon>
        <taxon>Saccharomycotina</taxon>
        <taxon>Dipodascomycetes</taxon>
        <taxon>Dipodascales</taxon>
        <taxon>Dipodascales incertae sedis</taxon>
        <taxon>Yarrowia</taxon>
    </lineage>
</organism>